<dbReference type="SUPFAM" id="SSF53167">
    <property type="entry name" value="Purine and uridine phosphorylases"/>
    <property type="match status" value="1"/>
</dbReference>
<dbReference type="EC" id="3.2.2.9" evidence="6"/>
<feature type="binding site" evidence="6">
    <location>
        <position position="78"/>
    </location>
    <ligand>
        <name>substrate</name>
    </ligand>
</feature>
<dbReference type="HAMAP" id="MF_01684">
    <property type="entry name" value="Salvage_MtnN"/>
    <property type="match status" value="1"/>
</dbReference>
<dbReference type="GO" id="GO:0019284">
    <property type="term" value="P:L-methionine salvage from S-adenosylmethionine"/>
    <property type="evidence" value="ECO:0007669"/>
    <property type="project" value="TreeGrafter"/>
</dbReference>
<gene>
    <name evidence="6" type="primary">mtnN</name>
    <name evidence="8" type="ORF">C2869_19160</name>
</gene>
<dbReference type="GO" id="GO:0019509">
    <property type="term" value="P:L-methionine salvage from methylthioadenosine"/>
    <property type="evidence" value="ECO:0007669"/>
    <property type="project" value="UniProtKB-UniRule"/>
</dbReference>
<proteinExistence type="inferred from homology"/>
<organism evidence="8 9">
    <name type="scientific">Saccharobesus litoralis</name>
    <dbReference type="NCBI Taxonomy" id="2172099"/>
    <lineage>
        <taxon>Bacteria</taxon>
        <taxon>Pseudomonadati</taxon>
        <taxon>Pseudomonadota</taxon>
        <taxon>Gammaproteobacteria</taxon>
        <taxon>Alteromonadales</taxon>
        <taxon>Alteromonadaceae</taxon>
        <taxon>Saccharobesus</taxon>
    </lineage>
</organism>
<evidence type="ECO:0000256" key="5">
    <source>
        <dbReference type="ARBA" id="ARBA00050313"/>
    </source>
</evidence>
<comment type="catalytic activity">
    <reaction evidence="6">
        <text>S-methyl-5'-thioadenosine + H2O = 5-(methylsulfanyl)-D-ribose + adenine</text>
        <dbReference type="Rhea" id="RHEA:13617"/>
        <dbReference type="ChEBI" id="CHEBI:15377"/>
        <dbReference type="ChEBI" id="CHEBI:16708"/>
        <dbReference type="ChEBI" id="CHEBI:17509"/>
        <dbReference type="ChEBI" id="CHEBI:78440"/>
        <dbReference type="EC" id="3.2.2.9"/>
    </reaction>
</comment>
<evidence type="ECO:0000256" key="2">
    <source>
        <dbReference type="ARBA" id="ARBA00022605"/>
    </source>
</evidence>
<dbReference type="GO" id="GO:0008782">
    <property type="term" value="F:adenosylhomocysteine nucleosidase activity"/>
    <property type="evidence" value="ECO:0007669"/>
    <property type="project" value="UniProtKB-UniRule"/>
</dbReference>
<dbReference type="UniPathway" id="UPA00904">
    <property type="reaction ID" value="UER00871"/>
</dbReference>
<evidence type="ECO:0000256" key="3">
    <source>
        <dbReference type="ARBA" id="ARBA00022801"/>
    </source>
</evidence>
<comment type="function">
    <text evidence="6">Catalyzes the irreversible cleavage of the glycosidic bond in both 5'-methylthioadenosine (MTA) and S-adenosylhomocysteine (SAH/AdoHcy) to adenine and the corresponding thioribose, 5'-methylthioribose and S-ribosylhomocysteine, respectively. Also cleaves 5'-deoxyadenosine, a toxic by-product of radical S-adenosylmethionine (SAM) enzymes, into 5-deoxyribose and adenine.</text>
</comment>
<dbReference type="InterPro" id="IPR000845">
    <property type="entry name" value="Nucleoside_phosphorylase_d"/>
</dbReference>
<evidence type="ECO:0000313" key="8">
    <source>
        <dbReference type="EMBL" id="AWB68393.1"/>
    </source>
</evidence>
<feature type="active site" description="Proton acceptor" evidence="6">
    <location>
        <position position="12"/>
    </location>
</feature>
<keyword evidence="4 6" id="KW-0486">Methionine biosynthesis</keyword>
<dbReference type="AlphaFoldDB" id="A0A2S0VW36"/>
<keyword evidence="3 6" id="KW-0378">Hydrolase</keyword>
<dbReference type="KEGG" id="cate:C2869_19160"/>
<evidence type="ECO:0000259" key="7">
    <source>
        <dbReference type="Pfam" id="PF01048"/>
    </source>
</evidence>
<dbReference type="Pfam" id="PF01048">
    <property type="entry name" value="PNP_UDP_1"/>
    <property type="match status" value="1"/>
</dbReference>
<keyword evidence="9" id="KW-1185">Reference proteome</keyword>
<comment type="pathway">
    <text evidence="1 6">Amino-acid biosynthesis; L-methionine biosynthesis via salvage pathway; S-methyl-5-thio-alpha-D-ribose 1-phosphate from S-methyl-5'-thioadenosine (hydrolase route): step 1/2.</text>
</comment>
<feature type="binding site" evidence="6">
    <location>
        <begin position="174"/>
        <end position="175"/>
    </location>
    <ligand>
        <name>substrate</name>
    </ligand>
</feature>
<dbReference type="NCBIfam" id="NF004079">
    <property type="entry name" value="PRK05584.1"/>
    <property type="match status" value="1"/>
</dbReference>
<dbReference type="EMBL" id="CP026604">
    <property type="protein sequence ID" value="AWB68393.1"/>
    <property type="molecule type" value="Genomic_DNA"/>
</dbReference>
<keyword evidence="2 6" id="KW-0028">Amino-acid biosynthesis</keyword>
<dbReference type="NCBIfam" id="TIGR01704">
    <property type="entry name" value="MTA_SAH-Nsdase"/>
    <property type="match status" value="1"/>
</dbReference>
<dbReference type="GO" id="GO:0005829">
    <property type="term" value="C:cytosol"/>
    <property type="evidence" value="ECO:0007669"/>
    <property type="project" value="TreeGrafter"/>
</dbReference>
<dbReference type="Proteomes" id="UP000244441">
    <property type="component" value="Chromosome"/>
</dbReference>
<dbReference type="OrthoDB" id="9792278at2"/>
<sequence length="230" mass="24847">MTIAIIGAMQQEIEILRQQLDNCQEDKHGPVTLFCGFLAGHKVVLVLSGVGKTAAAMATTLVIDRYKPKFVINTGSAGGYASDLNIGDLVISSEVRHHDVDLTAFGFAMGQGFGFPESFHADPALIDKAQQAASKQPELQCKVGLICSGDSFMDCPERVATARRHFPDMIAVEMEAAPIAQVCQQFQTPFVVIRALSDIAGKESHQSFDSFLAQAAQHSSKLVVDFLESF</sequence>
<dbReference type="Gene3D" id="3.40.50.1580">
    <property type="entry name" value="Nucleoside phosphorylase domain"/>
    <property type="match status" value="1"/>
</dbReference>
<evidence type="ECO:0000256" key="1">
    <source>
        <dbReference type="ARBA" id="ARBA00004945"/>
    </source>
</evidence>
<feature type="binding site" evidence="6">
    <location>
        <position position="153"/>
    </location>
    <ligand>
        <name>substrate</name>
    </ligand>
</feature>
<feature type="domain" description="Nucleoside phosphorylase" evidence="7">
    <location>
        <begin position="2"/>
        <end position="228"/>
    </location>
</feature>
<evidence type="ECO:0000256" key="4">
    <source>
        <dbReference type="ARBA" id="ARBA00023167"/>
    </source>
</evidence>
<dbReference type="GO" id="GO:0008930">
    <property type="term" value="F:methylthioadenosine nucleosidase activity"/>
    <property type="evidence" value="ECO:0007669"/>
    <property type="project" value="UniProtKB-UniRule"/>
</dbReference>
<accession>A0A2S0VW36</accession>
<evidence type="ECO:0000256" key="6">
    <source>
        <dbReference type="HAMAP-Rule" id="MF_01684"/>
    </source>
</evidence>
<dbReference type="PANTHER" id="PTHR46832:SF1">
    <property type="entry name" value="5'-METHYLTHIOADENOSINE_S-ADENOSYLHOMOCYSTEINE NUCLEOSIDASE"/>
    <property type="match status" value="1"/>
</dbReference>
<dbReference type="RefSeq" id="WP_108604453.1">
    <property type="nucleotide sequence ID" value="NZ_CP026604.1"/>
</dbReference>
<feature type="active site" description="Proton donor" evidence="6">
    <location>
        <position position="198"/>
    </location>
</feature>
<dbReference type="PANTHER" id="PTHR46832">
    <property type="entry name" value="5'-METHYLTHIOADENOSINE/S-ADENOSYLHOMOCYSTEINE NUCLEOSIDASE"/>
    <property type="match status" value="1"/>
</dbReference>
<reference evidence="8 9" key="1">
    <citation type="submission" date="2018-01" db="EMBL/GenBank/DDBJ databases">
        <title>Genome sequence of a Cantenovulum-like bacteria.</title>
        <authorList>
            <person name="Tan W.R."/>
            <person name="Lau N.-S."/>
            <person name="Go F."/>
            <person name="Amirul A.-A.A."/>
        </authorList>
    </citation>
    <scope>NUCLEOTIDE SEQUENCE [LARGE SCALE GENOMIC DNA]</scope>
    <source>
        <strain evidence="8 9">CCB-QB4</strain>
    </source>
</reference>
<protein>
    <recommendedName>
        <fullName evidence="6">5'-methylthioadenosine/S-adenosylhomocysteine nucleosidase</fullName>
        <shortName evidence="6">MTA/SAH nucleosidase</shortName>
        <shortName evidence="6">MTAN</shortName>
        <ecNumber evidence="6">3.2.2.9</ecNumber>
    </recommendedName>
    <alternativeName>
        <fullName evidence="6">5'-deoxyadenosine nucleosidase</fullName>
        <shortName evidence="6">DOA nucleosidase</shortName>
        <shortName evidence="6">dAdo nucleosidase</shortName>
    </alternativeName>
    <alternativeName>
        <fullName evidence="6">5'-methylthioadenosine nucleosidase</fullName>
        <shortName evidence="6">MTA nucleosidase</shortName>
    </alternativeName>
    <alternativeName>
        <fullName evidence="6">S-adenosylhomocysteine nucleosidase</fullName>
        <shortName evidence="6">AdoHcy nucleosidase</shortName>
        <shortName evidence="6">SAH nucleosidase</shortName>
        <shortName evidence="6">SRH nucleosidase</shortName>
    </alternativeName>
</protein>
<dbReference type="FunFam" id="3.40.50.1580:FF:000001">
    <property type="entry name" value="MTA/SAH nucleosidase family protein"/>
    <property type="match status" value="1"/>
</dbReference>
<comment type="catalytic activity">
    <reaction evidence="5">
        <text>5'-deoxyadenosine + H2O = 5-deoxy-D-ribose + adenine</text>
        <dbReference type="Rhea" id="RHEA:29859"/>
        <dbReference type="ChEBI" id="CHEBI:15377"/>
        <dbReference type="ChEBI" id="CHEBI:16708"/>
        <dbReference type="ChEBI" id="CHEBI:17319"/>
        <dbReference type="ChEBI" id="CHEBI:149540"/>
        <dbReference type="EC" id="3.2.2.9"/>
    </reaction>
    <physiologicalReaction direction="left-to-right" evidence="5">
        <dbReference type="Rhea" id="RHEA:29860"/>
    </physiologicalReaction>
</comment>
<name>A0A2S0VW36_9ALTE</name>
<comment type="catalytic activity">
    <reaction evidence="6">
        <text>S-adenosyl-L-homocysteine + H2O = S-(5-deoxy-D-ribos-5-yl)-L-homocysteine + adenine</text>
        <dbReference type="Rhea" id="RHEA:17805"/>
        <dbReference type="ChEBI" id="CHEBI:15377"/>
        <dbReference type="ChEBI" id="CHEBI:16708"/>
        <dbReference type="ChEBI" id="CHEBI:57856"/>
        <dbReference type="ChEBI" id="CHEBI:58195"/>
        <dbReference type="EC" id="3.2.2.9"/>
    </reaction>
</comment>
<evidence type="ECO:0000313" key="9">
    <source>
        <dbReference type="Proteomes" id="UP000244441"/>
    </source>
</evidence>
<dbReference type="InterPro" id="IPR010049">
    <property type="entry name" value="MTA_SAH_Nsdase"/>
</dbReference>
<keyword evidence="8" id="KW-0326">Glycosidase</keyword>
<comment type="similarity">
    <text evidence="6">Belongs to the PNP/UDP phosphorylase family. MtnN subfamily.</text>
</comment>
<dbReference type="CDD" id="cd09008">
    <property type="entry name" value="MTAN"/>
    <property type="match status" value="1"/>
</dbReference>
<dbReference type="InterPro" id="IPR035994">
    <property type="entry name" value="Nucleoside_phosphorylase_sf"/>
</dbReference>
<dbReference type="GO" id="GO:0009164">
    <property type="term" value="P:nucleoside catabolic process"/>
    <property type="evidence" value="ECO:0007669"/>
    <property type="project" value="InterPro"/>
</dbReference>